<dbReference type="SUPFAM" id="SSF49842">
    <property type="entry name" value="TNF-like"/>
    <property type="match status" value="1"/>
</dbReference>
<name>A0A0F9MTB6_9ZZZZ</name>
<dbReference type="AlphaFoldDB" id="A0A0F9MTB6"/>
<dbReference type="EMBL" id="LAZR01004235">
    <property type="protein sequence ID" value="KKN10535.1"/>
    <property type="molecule type" value="Genomic_DNA"/>
</dbReference>
<organism evidence="2">
    <name type="scientific">marine sediment metagenome</name>
    <dbReference type="NCBI Taxonomy" id="412755"/>
    <lineage>
        <taxon>unclassified sequences</taxon>
        <taxon>metagenomes</taxon>
        <taxon>ecological metagenomes</taxon>
    </lineage>
</organism>
<dbReference type="InterPro" id="IPR001073">
    <property type="entry name" value="C1q_dom"/>
</dbReference>
<gene>
    <name evidence="2" type="ORF">LCGC14_1035550</name>
</gene>
<feature type="domain" description="C1q" evidence="1">
    <location>
        <begin position="178"/>
        <end position="307"/>
    </location>
</feature>
<accession>A0A0F9MTB6</accession>
<sequence>MSQSGTITAGTGGGVQALLTDDGAPAVIPDGAGEIGILGGNGIVTTGQDPDTAVITDMESPFTGDFTFQSTTASDPEVLTIENADDAAGSDANLQLNVNDGSGAGGGDAFVSYTGPADEWFHGVDKTDASDYKLQTSSVASFPSADDVMVSDIDGQVTFPNTSAFLVNPQNDQDGVTGDGANYTIIFDVVQFDQNSDWDGTSTFTAPRTGRYFFNASFHMQLTGAACTRIQFRIFTSNRNFQLLRTNGMNLFETETSTSQFLILNQSIFCNMDAGDTSLVTIESDGLAGNTQNIQSNATSTTFSGFLSC</sequence>
<evidence type="ECO:0000313" key="2">
    <source>
        <dbReference type="EMBL" id="KKN10535.1"/>
    </source>
</evidence>
<reference evidence="2" key="1">
    <citation type="journal article" date="2015" name="Nature">
        <title>Complex archaea that bridge the gap between prokaryotes and eukaryotes.</title>
        <authorList>
            <person name="Spang A."/>
            <person name="Saw J.H."/>
            <person name="Jorgensen S.L."/>
            <person name="Zaremba-Niedzwiedzka K."/>
            <person name="Martijn J."/>
            <person name="Lind A.E."/>
            <person name="van Eijk R."/>
            <person name="Schleper C."/>
            <person name="Guy L."/>
            <person name="Ettema T.J."/>
        </authorList>
    </citation>
    <scope>NUCLEOTIDE SEQUENCE</scope>
</reference>
<evidence type="ECO:0000259" key="1">
    <source>
        <dbReference type="Pfam" id="PF00386"/>
    </source>
</evidence>
<proteinExistence type="predicted"/>
<dbReference type="InterPro" id="IPR008983">
    <property type="entry name" value="Tumour_necrosis_fac-like_dom"/>
</dbReference>
<dbReference type="Pfam" id="PF00386">
    <property type="entry name" value="C1q"/>
    <property type="match status" value="1"/>
</dbReference>
<comment type="caution">
    <text evidence="2">The sequence shown here is derived from an EMBL/GenBank/DDBJ whole genome shotgun (WGS) entry which is preliminary data.</text>
</comment>
<dbReference type="Gene3D" id="2.60.120.40">
    <property type="match status" value="1"/>
</dbReference>
<protein>
    <recommendedName>
        <fullName evidence="1">C1q domain-containing protein</fullName>
    </recommendedName>
</protein>